<evidence type="ECO:0000313" key="2">
    <source>
        <dbReference type="Proteomes" id="UP000683360"/>
    </source>
</evidence>
<accession>A0A8S3SX21</accession>
<name>A0A8S3SX21_MYTED</name>
<proteinExistence type="predicted"/>
<evidence type="ECO:0000313" key="1">
    <source>
        <dbReference type="EMBL" id="CAG2225341.1"/>
    </source>
</evidence>
<protein>
    <submittedName>
        <fullName evidence="1">Uncharacterized protein</fullName>
    </submittedName>
</protein>
<sequence length="322" mass="35572">MRDVNKLPFQSPPRPKGHLPLLSRLRVGCLQTTLSQILVFHNPTICPLLCRSSMMELLLMSPIFPQEQPPIPSVPIPLSNTLDPQKFLLLATEEETLLAKRAVEDVPVPVSSIAPGTVSSFGLLVFSNKWFERPTSVLSSSKLDFVHRCLQLRSGRSFSFGSLNSRSFEGTYQHTRNEGSFSCTVSFSVPTEEKSLVLTSDNTHSGGLFAKPMGKSMLRTVPPSLQSPSSTDCSSSLTPVNTKRELLQSVFQAITLQWGSPHVDLFATSLNYKVQVFMSPVPDPKANAVDWMSVPWDGMFADAFPLSDFCRKFFGKSQQSKG</sequence>
<gene>
    <name evidence="1" type="ORF">MEDL_38518</name>
</gene>
<keyword evidence="2" id="KW-1185">Reference proteome</keyword>
<reference evidence="1" key="1">
    <citation type="submission" date="2021-03" db="EMBL/GenBank/DDBJ databases">
        <authorList>
            <person name="Bekaert M."/>
        </authorList>
    </citation>
    <scope>NUCLEOTIDE SEQUENCE</scope>
</reference>
<comment type="caution">
    <text evidence="1">The sequence shown here is derived from an EMBL/GenBank/DDBJ whole genome shotgun (WGS) entry which is preliminary data.</text>
</comment>
<dbReference type="AlphaFoldDB" id="A0A8S3SX21"/>
<dbReference type="EMBL" id="CAJPWZ010001847">
    <property type="protein sequence ID" value="CAG2225341.1"/>
    <property type="molecule type" value="Genomic_DNA"/>
</dbReference>
<dbReference type="Proteomes" id="UP000683360">
    <property type="component" value="Unassembled WGS sequence"/>
</dbReference>
<organism evidence="1 2">
    <name type="scientific">Mytilus edulis</name>
    <name type="common">Blue mussel</name>
    <dbReference type="NCBI Taxonomy" id="6550"/>
    <lineage>
        <taxon>Eukaryota</taxon>
        <taxon>Metazoa</taxon>
        <taxon>Spiralia</taxon>
        <taxon>Lophotrochozoa</taxon>
        <taxon>Mollusca</taxon>
        <taxon>Bivalvia</taxon>
        <taxon>Autobranchia</taxon>
        <taxon>Pteriomorphia</taxon>
        <taxon>Mytilida</taxon>
        <taxon>Mytiloidea</taxon>
        <taxon>Mytilidae</taxon>
        <taxon>Mytilinae</taxon>
        <taxon>Mytilus</taxon>
    </lineage>
</organism>